<dbReference type="InterPro" id="IPR036409">
    <property type="entry name" value="Aldolase_II/adducin_N_sf"/>
</dbReference>
<dbReference type="GO" id="GO:0019323">
    <property type="term" value="P:pentose catabolic process"/>
    <property type="evidence" value="ECO:0007669"/>
    <property type="project" value="TreeGrafter"/>
</dbReference>
<feature type="domain" description="Class II aldolase/adducin N-terminal" evidence="3">
    <location>
        <begin position="13"/>
        <end position="189"/>
    </location>
</feature>
<dbReference type="SMART" id="SM01007">
    <property type="entry name" value="Aldolase_II"/>
    <property type="match status" value="1"/>
</dbReference>
<evidence type="ECO:0000256" key="2">
    <source>
        <dbReference type="ARBA" id="ARBA00023239"/>
    </source>
</evidence>
<sequence>MANVLPDNTATRQSMIDACIWMGQAGINHGSSGNISVRTSGGVLITPSAVPYAEMTPAMICQIPTTGAPDPKDTPKPSTEWQFHQSALQARPDVAAVVHAHPPHATAISTLRKPIPAIHYMVAAFGGADVPVTDYALFGSAALAGLVASALQARDACLLANHGAITLGATLDQALWRMAELENLTRIFTIAVSTGDPVLLTEAEIAEALESFASYGR</sequence>
<evidence type="ECO:0000259" key="3">
    <source>
        <dbReference type="SMART" id="SM01007"/>
    </source>
</evidence>
<evidence type="ECO:0000256" key="1">
    <source>
        <dbReference type="ARBA" id="ARBA00022723"/>
    </source>
</evidence>
<dbReference type="PANTHER" id="PTHR22789:SF0">
    <property type="entry name" value="3-OXO-TETRONATE 4-PHOSPHATE DECARBOXYLASE-RELATED"/>
    <property type="match status" value="1"/>
</dbReference>
<proteinExistence type="predicted"/>
<keyword evidence="2" id="KW-0456">Lyase</keyword>
<evidence type="ECO:0000313" key="4">
    <source>
        <dbReference type="EMBL" id="WZU68995.1"/>
    </source>
</evidence>
<name>A0AAN0MD44_9RHOB</name>
<dbReference type="GO" id="GO:0046872">
    <property type="term" value="F:metal ion binding"/>
    <property type="evidence" value="ECO:0007669"/>
    <property type="project" value="UniProtKB-KW"/>
</dbReference>
<dbReference type="RefSeq" id="WP_342078288.1">
    <property type="nucleotide sequence ID" value="NZ_CP151767.2"/>
</dbReference>
<dbReference type="Proteomes" id="UP001470809">
    <property type="component" value="Chromosome"/>
</dbReference>
<dbReference type="Gene3D" id="3.40.225.10">
    <property type="entry name" value="Class II aldolase/adducin N-terminal domain"/>
    <property type="match status" value="1"/>
</dbReference>
<dbReference type="KEGG" id="yrh:AABB31_09085"/>
<dbReference type="PANTHER" id="PTHR22789">
    <property type="entry name" value="FUCULOSE PHOSPHATE ALDOLASE"/>
    <property type="match status" value="1"/>
</dbReference>
<keyword evidence="5" id="KW-1185">Reference proteome</keyword>
<gene>
    <name evidence="4" type="ORF">AABB31_09085</name>
</gene>
<organism evidence="4 5">
    <name type="scientific">Yoonia rhodophyticola</name>
    <dbReference type="NCBI Taxonomy" id="3137370"/>
    <lineage>
        <taxon>Bacteria</taxon>
        <taxon>Pseudomonadati</taxon>
        <taxon>Pseudomonadota</taxon>
        <taxon>Alphaproteobacteria</taxon>
        <taxon>Rhodobacterales</taxon>
        <taxon>Paracoccaceae</taxon>
        <taxon>Yoonia</taxon>
    </lineage>
</organism>
<reference evidence="4 5" key="2">
    <citation type="submission" date="2024-08" db="EMBL/GenBank/DDBJ databases">
        <title>Phylogenomic analyses of a clade within the roseobacter group suggest taxonomic reassignments of species of the genera Aestuariivita, Citreicella, Loktanella, Nautella, Pelagibaca, Ruegeria, Thalassobius, Thiobacimonas and Tropicibacter, and the proposal o.</title>
        <authorList>
            <person name="Jeon C.O."/>
        </authorList>
    </citation>
    <scope>NUCLEOTIDE SEQUENCE [LARGE SCALE GENOMIC DNA]</scope>
    <source>
        <strain evidence="4 5">SS1-5</strain>
    </source>
</reference>
<keyword evidence="1" id="KW-0479">Metal-binding</keyword>
<dbReference type="AlphaFoldDB" id="A0AAN0MD44"/>
<evidence type="ECO:0000313" key="5">
    <source>
        <dbReference type="Proteomes" id="UP001470809"/>
    </source>
</evidence>
<dbReference type="InterPro" id="IPR050197">
    <property type="entry name" value="Aldolase_class_II_sugar_metab"/>
</dbReference>
<dbReference type="GO" id="GO:0016832">
    <property type="term" value="F:aldehyde-lyase activity"/>
    <property type="evidence" value="ECO:0007669"/>
    <property type="project" value="TreeGrafter"/>
</dbReference>
<protein>
    <submittedName>
        <fullName evidence="4">Class II aldolase/adducin family protein</fullName>
    </submittedName>
</protein>
<dbReference type="InterPro" id="IPR001303">
    <property type="entry name" value="Aldolase_II/adducin_N"/>
</dbReference>
<dbReference type="EMBL" id="CP151767">
    <property type="protein sequence ID" value="WZU68995.1"/>
    <property type="molecule type" value="Genomic_DNA"/>
</dbReference>
<accession>A0AAN0MD44</accession>
<reference evidence="5" key="1">
    <citation type="submission" date="2024-04" db="EMBL/GenBank/DDBJ databases">
        <title>Phylogenomic analyses of a clade within the roseobacter group suggest taxonomic reassignments of species of the genera Aestuariivita, Citreicella, Loktanella, Nautella, Pelagibaca, Ruegeria, Thalassobius, Thiobacimonas and Tropicibacter, and the proposal o.</title>
        <authorList>
            <person name="Jeon C.O."/>
        </authorList>
    </citation>
    <scope>NUCLEOTIDE SEQUENCE [LARGE SCALE GENOMIC DNA]</scope>
    <source>
        <strain evidence="5">SS1-5</strain>
    </source>
</reference>
<dbReference type="Pfam" id="PF00596">
    <property type="entry name" value="Aldolase_II"/>
    <property type="match status" value="1"/>
</dbReference>
<dbReference type="SUPFAM" id="SSF53639">
    <property type="entry name" value="AraD/HMP-PK domain-like"/>
    <property type="match status" value="1"/>
</dbReference>
<dbReference type="GO" id="GO:0005829">
    <property type="term" value="C:cytosol"/>
    <property type="evidence" value="ECO:0007669"/>
    <property type="project" value="TreeGrafter"/>
</dbReference>